<dbReference type="GO" id="GO:0005634">
    <property type="term" value="C:nucleus"/>
    <property type="evidence" value="ECO:0007669"/>
    <property type="project" value="UniProtKB-SubCell"/>
</dbReference>
<feature type="coiled-coil region" evidence="8">
    <location>
        <begin position="704"/>
        <end position="787"/>
    </location>
</feature>
<name>E5ACY3_LEPMJ</name>
<dbReference type="GO" id="GO:0005694">
    <property type="term" value="C:chromosome"/>
    <property type="evidence" value="ECO:0007669"/>
    <property type="project" value="InterPro"/>
</dbReference>
<dbReference type="SMART" id="SM00968">
    <property type="entry name" value="SMC_hinge"/>
    <property type="match status" value="1"/>
</dbReference>
<dbReference type="InterPro" id="IPR036277">
    <property type="entry name" value="SMC_hinge_sf"/>
</dbReference>
<dbReference type="OrthoDB" id="431497at2759"/>
<feature type="region of interest" description="Disordered" evidence="9">
    <location>
        <begin position="990"/>
        <end position="1017"/>
    </location>
</feature>
<evidence type="ECO:0000256" key="2">
    <source>
        <dbReference type="ARBA" id="ARBA00005917"/>
    </source>
</evidence>
<dbReference type="Proteomes" id="UP000002668">
    <property type="component" value="Genome"/>
</dbReference>
<dbReference type="InterPro" id="IPR010935">
    <property type="entry name" value="SMC_hinge"/>
</dbReference>
<organism evidence="11 12">
    <name type="scientific">Leptosphaeria maculans (strain JN3 / isolate v23.1.3 / race Av1-4-5-6-7-8)</name>
    <name type="common">Blackleg fungus</name>
    <name type="synonym">Phoma lingam</name>
    <dbReference type="NCBI Taxonomy" id="985895"/>
    <lineage>
        <taxon>Eukaryota</taxon>
        <taxon>Fungi</taxon>
        <taxon>Dikarya</taxon>
        <taxon>Ascomycota</taxon>
        <taxon>Pezizomycotina</taxon>
        <taxon>Dothideomycetes</taxon>
        <taxon>Pleosporomycetidae</taxon>
        <taxon>Pleosporales</taxon>
        <taxon>Pleosporineae</taxon>
        <taxon>Leptosphaeriaceae</taxon>
        <taxon>Plenodomus</taxon>
        <taxon>Plenodomus lingam/Leptosphaeria maculans species complex</taxon>
    </lineage>
</organism>
<dbReference type="OMA" id="GQKTVCA"/>
<dbReference type="PANTHER" id="PTHR43977">
    <property type="entry name" value="STRUCTURAL MAINTENANCE OF CHROMOSOMES PROTEIN 3"/>
    <property type="match status" value="1"/>
</dbReference>
<dbReference type="GO" id="GO:0007059">
    <property type="term" value="P:chromosome segregation"/>
    <property type="evidence" value="ECO:0007669"/>
    <property type="project" value="UniProtKB-ARBA"/>
</dbReference>
<feature type="region of interest" description="Disordered" evidence="9">
    <location>
        <begin position="1122"/>
        <end position="1143"/>
    </location>
</feature>
<dbReference type="SUPFAM" id="SSF52540">
    <property type="entry name" value="P-loop containing nucleoside triphosphate hydrolases"/>
    <property type="match status" value="2"/>
</dbReference>
<dbReference type="SUPFAM" id="SSF75553">
    <property type="entry name" value="Smc hinge domain"/>
    <property type="match status" value="1"/>
</dbReference>
<evidence type="ECO:0000256" key="5">
    <source>
        <dbReference type="ARBA" id="ARBA00023054"/>
    </source>
</evidence>
<dbReference type="eggNOG" id="KOG0964">
    <property type="taxonomic scope" value="Eukaryota"/>
</dbReference>
<evidence type="ECO:0000313" key="11">
    <source>
        <dbReference type="EMBL" id="CBY02335.1"/>
    </source>
</evidence>
<dbReference type="FunFam" id="3.40.50.300:FF:000424">
    <property type="entry name" value="Structural maintenance of chromosomes 3"/>
    <property type="match status" value="1"/>
</dbReference>
<dbReference type="Gene3D" id="3.30.70.1620">
    <property type="match status" value="1"/>
</dbReference>
<dbReference type="InParanoid" id="E5ACY3"/>
<accession>E5ACY3</accession>
<keyword evidence="6" id="KW-0539">Nucleus</keyword>
<dbReference type="InterPro" id="IPR027417">
    <property type="entry name" value="P-loop_NTPase"/>
</dbReference>
<dbReference type="VEuPathDB" id="FungiDB:LEMA_P011220.1"/>
<dbReference type="InterPro" id="IPR003395">
    <property type="entry name" value="RecF/RecN/SMC_N"/>
</dbReference>
<dbReference type="GO" id="GO:0016887">
    <property type="term" value="F:ATP hydrolysis activity"/>
    <property type="evidence" value="ECO:0007669"/>
    <property type="project" value="InterPro"/>
</dbReference>
<dbReference type="CDD" id="cd03272">
    <property type="entry name" value="ABC_SMC3_euk"/>
    <property type="match status" value="1"/>
</dbReference>
<proteinExistence type="inferred from homology"/>
<keyword evidence="12" id="KW-1185">Reference proteome</keyword>
<feature type="region of interest" description="Disordered" evidence="9">
    <location>
        <begin position="1343"/>
        <end position="1367"/>
    </location>
</feature>
<dbReference type="FunCoup" id="E5ACY3">
    <property type="interactions" value="1148"/>
</dbReference>
<dbReference type="InterPro" id="IPR041741">
    <property type="entry name" value="SMC3_ABC_euk"/>
</dbReference>
<evidence type="ECO:0000256" key="8">
    <source>
        <dbReference type="SAM" id="Coils"/>
    </source>
</evidence>
<comment type="subcellular location">
    <subcellularLocation>
        <location evidence="1">Nucleus</location>
    </subcellularLocation>
</comment>
<dbReference type="GO" id="GO:0051276">
    <property type="term" value="P:chromosome organization"/>
    <property type="evidence" value="ECO:0007669"/>
    <property type="project" value="InterPro"/>
</dbReference>
<evidence type="ECO:0000313" key="12">
    <source>
        <dbReference type="Proteomes" id="UP000002668"/>
    </source>
</evidence>
<evidence type="ECO:0000256" key="6">
    <source>
        <dbReference type="ARBA" id="ARBA00023242"/>
    </source>
</evidence>
<feature type="region of interest" description="Disordered" evidence="9">
    <location>
        <begin position="934"/>
        <end position="957"/>
    </location>
</feature>
<keyword evidence="3" id="KW-0132">Cell division</keyword>
<evidence type="ECO:0000256" key="9">
    <source>
        <dbReference type="SAM" id="MobiDB-lite"/>
    </source>
</evidence>
<dbReference type="GO" id="GO:0005524">
    <property type="term" value="F:ATP binding"/>
    <property type="evidence" value="ECO:0007669"/>
    <property type="project" value="InterPro"/>
</dbReference>
<dbReference type="FunFam" id="3.40.50.300:FF:000370">
    <property type="entry name" value="Structural maintenance of chromosomes 3"/>
    <property type="match status" value="1"/>
</dbReference>
<keyword evidence="7" id="KW-0131">Cell cycle</keyword>
<feature type="compositionally biased region" description="Basic and acidic residues" evidence="9">
    <location>
        <begin position="998"/>
        <end position="1009"/>
    </location>
</feature>
<evidence type="ECO:0000256" key="7">
    <source>
        <dbReference type="ARBA" id="ARBA00023306"/>
    </source>
</evidence>
<comment type="similarity">
    <text evidence="2">Belongs to the SMC family. SMC3 subfamily.</text>
</comment>
<dbReference type="Pfam" id="PF02463">
    <property type="entry name" value="SMC_N"/>
    <property type="match status" value="1"/>
</dbReference>
<feature type="domain" description="SMC hinge" evidence="10">
    <location>
        <begin position="813"/>
        <end position="925"/>
    </location>
</feature>
<dbReference type="GeneID" id="13286530"/>
<feature type="coiled-coil region" evidence="8">
    <location>
        <begin position="642"/>
        <end position="669"/>
    </location>
</feature>
<feature type="coiled-coil region" evidence="8">
    <location>
        <begin position="484"/>
        <end position="546"/>
    </location>
</feature>
<evidence type="ECO:0000259" key="10">
    <source>
        <dbReference type="SMART" id="SM00968"/>
    </source>
</evidence>
<evidence type="ECO:0000256" key="3">
    <source>
        <dbReference type="ARBA" id="ARBA00022618"/>
    </source>
</evidence>
<dbReference type="Gene3D" id="1.20.1060.20">
    <property type="match status" value="1"/>
</dbReference>
<dbReference type="Gene3D" id="3.40.50.300">
    <property type="entry name" value="P-loop containing nucleotide triphosphate hydrolases"/>
    <property type="match status" value="2"/>
</dbReference>
<keyword evidence="5 8" id="KW-0175">Coiled coil</keyword>
<dbReference type="STRING" id="985895.E5ACY3"/>
<dbReference type="GO" id="GO:0051301">
    <property type="term" value="P:cell division"/>
    <property type="evidence" value="ECO:0007669"/>
    <property type="project" value="UniProtKB-KW"/>
</dbReference>
<reference evidence="12" key="1">
    <citation type="journal article" date="2011" name="Nat. Commun.">
        <title>Effector diversification within compartments of the Leptosphaeria maculans genome affected by Repeat-Induced Point mutations.</title>
        <authorList>
            <person name="Rouxel T."/>
            <person name="Grandaubert J."/>
            <person name="Hane J.K."/>
            <person name="Hoede C."/>
            <person name="van de Wouw A.P."/>
            <person name="Couloux A."/>
            <person name="Dominguez V."/>
            <person name="Anthouard V."/>
            <person name="Bally P."/>
            <person name="Bourras S."/>
            <person name="Cozijnsen A.J."/>
            <person name="Ciuffetti L.M."/>
            <person name="Degrave A."/>
            <person name="Dilmaghani A."/>
            <person name="Duret L."/>
            <person name="Fudal I."/>
            <person name="Goodwin S.B."/>
            <person name="Gout L."/>
            <person name="Glaser N."/>
            <person name="Linglin J."/>
            <person name="Kema G.H.J."/>
            <person name="Lapalu N."/>
            <person name="Lawrence C.B."/>
            <person name="May K."/>
            <person name="Meyer M."/>
            <person name="Ollivier B."/>
            <person name="Poulain J."/>
            <person name="Schoch C.L."/>
            <person name="Simon A."/>
            <person name="Spatafora J.W."/>
            <person name="Stachowiak A."/>
            <person name="Turgeon B.G."/>
            <person name="Tyler B.M."/>
            <person name="Vincent D."/>
            <person name="Weissenbach J."/>
            <person name="Amselem J."/>
            <person name="Quesneville H."/>
            <person name="Oliver R.P."/>
            <person name="Wincker P."/>
            <person name="Balesdent M.-H."/>
            <person name="Howlett B.J."/>
        </authorList>
    </citation>
    <scope>NUCLEOTIDE SEQUENCE [LARGE SCALE GENOMIC DNA]</scope>
    <source>
        <strain evidence="12">JN3 / isolate v23.1.3 / race Av1-4-5-6-7-8</strain>
    </source>
</reference>
<evidence type="ECO:0000256" key="1">
    <source>
        <dbReference type="ARBA" id="ARBA00004123"/>
    </source>
</evidence>
<keyword evidence="4" id="KW-0498">Mitosis</keyword>
<dbReference type="EMBL" id="FP929139">
    <property type="protein sequence ID" value="CBY02335.1"/>
    <property type="molecule type" value="Genomic_DNA"/>
</dbReference>
<dbReference type="HOGENOM" id="CLU_001042_5_0_1"/>
<gene>
    <name evidence="11" type="ORF">LEMA_P011220.1</name>
</gene>
<dbReference type="Pfam" id="PF06470">
    <property type="entry name" value="SMC_hinge"/>
    <property type="match status" value="1"/>
</dbReference>
<sequence length="1502" mass="170242">MASKVSDWIEFLTSRYVHILMAISGAAPSLSSSPSPPANSHCFNIEISSQRQHVGAWYEDIIRDNLKSELLNKCTKKKSSDARGEICKKKAVEFSVTEDKIPEERRKDLQAAFIDQIADAYMIATTGKNCYLFDRKSTIRLFCSKVCIAQVPRRHPPDRRGRVMAMEKRLHPMKVNIKFQGITDQGVFDCVHVTDAVDRNTRDNHIGPLKNAMRLQEVNVVVGCLSREVKVSCLNEECNTAVFLQTCRSRLPDFTRLEGGQAGAIELLKANTTPPRHDLNDFDAIALLHLSRLQSYPTLRCFKSYKDQMQIEPFSPKCNVIVGRNGSGKSNFFAAVRFVLGDDYHSLQREERQALLHEGSGSAVMSAYVEVIFDNSEDRFQTGKPEFFLRRTIGAKKDEYSVNRKNATKAEVMQILESAGFSRSNPYYIVPQGRVTALTNMKDSERLKLLKEISGSNVYETRRADSIRLLAETDSKCSNIDSVVASINERLDELEGEKEELEAWSRNDRERRSLMYTLKSREEADLEELLSKIDRLESEGREIKESNEAAFVQNEADIAQIDTDINKQRGDLELLAEDRAQSEQARKAAALQKAKIELELKSLQDNQSVSQKMKKQRDASVKALQKEIATRKAELDRLVPKYNEQMEEEKALRSQLLEVEGQLKRLEEKQGRTVSYTNKKQRDDALRAQIAEVNTNLSQRKAVLMQTNEEITQLEIDINQYEKQIDELKSSIANEGDRSVDLAAKVQQAKDAQKAINDEQTNLYREQNKVNRDLSSVQSELRTAENTFSRLLDHGTSRGLESLRRYQAEGPLPGVHGTVADLLEIDERYRSAAEAAAEGALFNVVVDNDTVSSRLIDRLIKDKGGRLTFIPLNRIHVPDMQIPTTGDMQPLLPKLKYDDRYAAAVKHVFGKIVVCPDLSACKSNATKYNVRAYTPDGDNASRKGQYRGGYHDPSKSKIRAYQKVSQLRAQYEELRQRRQDIDRDLERKRQQLTAAASEVRRREHEKNRGDNSYGPMRDELRAKQRALQETRDALAKKQTTASELQSAINELGAQQSDWEAEIASKFEKNLSSDEEQMLVTLTSTVRDLRRQYARSKEARTLLQSQKVEAELDLNENLQPGLDSLLAQQGGPSGSTTQSAQLREQERALEAVNQTIQALDEQIGETDAQIEEIRAKLGELEALRSEKESNNRQLAKAIEKQELQMSKKDSDRNRHTARLAEVRRDIREIGTLPEDVHRKYARWDTTKVTKELTKANQALKNFAHVNKKAFEQYENFTRQRRTLTDRRAELDTSRKSIENLIDVLDQRKDEAIARTFRQVAQAFHEVFQQLVPIGQGRLIINRKSDRDVRGQASDDEDSEEETQAKKGSKVAEYTGVSIAVSFNSKHDEQQKIGQLSGGQKSLCALALIFAIQKCDPAPFYLFDEIDANLDAQYRTAVAQMLKKLSGQGGENQSGGGQFICTTFRPEMVLVADRCYGVSYSNKTSSIDVVEREVALDFVDGMQK</sequence>
<evidence type="ECO:0000256" key="4">
    <source>
        <dbReference type="ARBA" id="ARBA00022776"/>
    </source>
</evidence>
<protein>
    <recommendedName>
        <fullName evidence="10">SMC hinge domain-containing protein</fullName>
    </recommendedName>
</protein>